<evidence type="ECO:0000313" key="3">
    <source>
        <dbReference type="Proteomes" id="UP000481852"/>
    </source>
</evidence>
<name>A0A6L5X4C3_9FIRM</name>
<dbReference type="EMBL" id="VULZ01000001">
    <property type="protein sequence ID" value="MSS13684.1"/>
    <property type="molecule type" value="Genomic_DNA"/>
</dbReference>
<evidence type="ECO:0000313" key="2">
    <source>
        <dbReference type="EMBL" id="MSS13684.1"/>
    </source>
</evidence>
<reference evidence="2 3" key="1">
    <citation type="submission" date="2019-08" db="EMBL/GenBank/DDBJ databases">
        <title>In-depth cultivation of the pig gut microbiome towards novel bacterial diversity and tailored functional studies.</title>
        <authorList>
            <person name="Wylensek D."/>
            <person name="Hitch T.C.A."/>
            <person name="Clavel T."/>
        </authorList>
    </citation>
    <scope>NUCLEOTIDE SEQUENCE [LARGE SCALE GENOMIC DNA]</scope>
    <source>
        <strain evidence="2 3">Oil+RF-744-WCA-WT-11</strain>
    </source>
</reference>
<sequence length="165" mass="18540">MMKGLNDTGVTIWKIARIQRAKTYPRYRDRMAAAADLAMSASTLADIENGTRDPLPDEVWAMSEIYGSPELRCTYCHDYCRLGSDVPKAENLSLDRISIQAYGTLKKAGEIKDSLMEIVEDGKITEDEKPELQSIMKSLDDIVQVAQDLKVYVAKAKLEEEEEGF</sequence>
<comment type="caution">
    <text evidence="2">The sequence shown here is derived from an EMBL/GenBank/DDBJ whole genome shotgun (WGS) entry which is preliminary data.</text>
</comment>
<dbReference type="InterPro" id="IPR001387">
    <property type="entry name" value="Cro/C1-type_HTH"/>
</dbReference>
<evidence type="ECO:0000259" key="1">
    <source>
        <dbReference type="Pfam" id="PF01381"/>
    </source>
</evidence>
<proteinExistence type="predicted"/>
<protein>
    <submittedName>
        <fullName evidence="2">Helix-turn-helix domain-containing protein</fullName>
    </submittedName>
</protein>
<dbReference type="AlphaFoldDB" id="A0A6L5X4C3"/>
<gene>
    <name evidence="2" type="ORF">FYJ35_01225</name>
</gene>
<keyword evidence="3" id="KW-1185">Reference proteome</keyword>
<feature type="domain" description="HTH cro/C1-type" evidence="1">
    <location>
        <begin position="34"/>
        <end position="69"/>
    </location>
</feature>
<accession>A0A6L5X4C3</accession>
<dbReference type="Pfam" id="PF01381">
    <property type="entry name" value="HTH_3"/>
    <property type="match status" value="1"/>
</dbReference>
<organism evidence="2 3">
    <name type="scientific">Porcincola intestinalis</name>
    <dbReference type="NCBI Taxonomy" id="2606632"/>
    <lineage>
        <taxon>Bacteria</taxon>
        <taxon>Bacillati</taxon>
        <taxon>Bacillota</taxon>
        <taxon>Clostridia</taxon>
        <taxon>Lachnospirales</taxon>
        <taxon>Lachnospiraceae</taxon>
        <taxon>Porcincola</taxon>
    </lineage>
</organism>
<dbReference type="RefSeq" id="WP_154521981.1">
    <property type="nucleotide sequence ID" value="NZ_VULZ01000001.1"/>
</dbReference>
<dbReference type="Proteomes" id="UP000481852">
    <property type="component" value="Unassembled WGS sequence"/>
</dbReference>